<dbReference type="Proteomes" id="UP001071279">
    <property type="component" value="Unassembled WGS sequence"/>
</dbReference>
<reference evidence="1" key="1">
    <citation type="submission" date="2022-12" db="EMBL/GenBank/DDBJ databases">
        <title>Comparative genomics of Legionella pneumophila isolates from the West Bank and Germany support molecular epidemiology of Legionnaires disease.</title>
        <authorList>
            <person name="Zayed A.R."/>
            <person name="Bitar D.M."/>
            <person name="Steinert M."/>
            <person name="Lueck C."/>
            <person name="Brettar I."/>
            <person name="Hoefle M.G."/>
            <person name="Bunk B."/>
        </authorList>
    </citation>
    <scope>NUCLEOTIDE SEQUENCE</scope>
    <source>
        <strain evidence="1">H23</strain>
    </source>
</reference>
<proteinExistence type="predicted"/>
<feature type="non-terminal residue" evidence="1">
    <location>
        <position position="1"/>
    </location>
</feature>
<organism evidence="1 2">
    <name type="scientific">Legionella pneumophila</name>
    <dbReference type="NCBI Taxonomy" id="446"/>
    <lineage>
        <taxon>Bacteria</taxon>
        <taxon>Pseudomonadati</taxon>
        <taxon>Pseudomonadota</taxon>
        <taxon>Gammaproteobacteria</taxon>
        <taxon>Legionellales</taxon>
        <taxon>Legionellaceae</taxon>
        <taxon>Legionella</taxon>
    </lineage>
</organism>
<accession>A0AAP3HGT7</accession>
<evidence type="ECO:0000313" key="1">
    <source>
        <dbReference type="EMBL" id="MCZ4721031.1"/>
    </source>
</evidence>
<evidence type="ECO:0000313" key="2">
    <source>
        <dbReference type="Proteomes" id="UP001071279"/>
    </source>
</evidence>
<sequence length="260" mass="29773">VIEYKKAIETLITGDIDKALTQLANQPLDSITRTKTDSPYHNITSSIIETGHSTQAYQQQEHTQQESREPFQEELKEKSPIEMAVGDYLSRTPACRDNTIVIIHENKKREVANGLIRNALMKESTIGLENKEFPRLLSTNYTTAELYYCETYRDCLKKKEEYFLKKGEHYFKVVSVDEAAKVVVLNDTKGNKCLFVPEKENKDWKIELFQSMPGRVSVGEKIHFKKSDKTLGRFANERVQVTEVNDESFTVKDSSGVAHV</sequence>
<comment type="caution">
    <text evidence="1">The sequence shown here is derived from an EMBL/GenBank/DDBJ whole genome shotgun (WGS) entry which is preliminary data.</text>
</comment>
<dbReference type="EMBL" id="JAPXIC010000102">
    <property type="protein sequence ID" value="MCZ4721031.1"/>
    <property type="molecule type" value="Genomic_DNA"/>
</dbReference>
<dbReference type="AlphaFoldDB" id="A0AAP3HGT7"/>
<name>A0AAP3HGT7_LEGPN</name>
<protein>
    <submittedName>
        <fullName evidence="1">Conjugative transfer relaxase/helicase TraI</fullName>
    </submittedName>
</protein>
<feature type="non-terminal residue" evidence="1">
    <location>
        <position position="260"/>
    </location>
</feature>
<gene>
    <name evidence="1" type="ORF">O6C86_17655</name>
</gene>